<organism evidence="4 5">
    <name type="scientific">Arachnia rubra</name>
    <dbReference type="NCBI Taxonomy" id="1547448"/>
    <lineage>
        <taxon>Bacteria</taxon>
        <taxon>Bacillati</taxon>
        <taxon>Actinomycetota</taxon>
        <taxon>Actinomycetes</taxon>
        <taxon>Propionibacteriales</taxon>
        <taxon>Propionibacteriaceae</taxon>
        <taxon>Arachnia</taxon>
    </lineage>
</organism>
<dbReference type="Pfam" id="PF01553">
    <property type="entry name" value="Acyltransferase"/>
    <property type="match status" value="1"/>
</dbReference>
<protein>
    <submittedName>
        <fullName evidence="4">1-acyl-sn-glycerol-3-phosphate acyltransferase</fullName>
    </submittedName>
</protein>
<dbReference type="EMBL" id="CP072384">
    <property type="protein sequence ID" value="QUC09665.1"/>
    <property type="molecule type" value="Genomic_DNA"/>
</dbReference>
<dbReference type="InterPro" id="IPR002123">
    <property type="entry name" value="Plipid/glycerol_acylTrfase"/>
</dbReference>
<dbReference type="CDD" id="cd07989">
    <property type="entry name" value="LPLAT_AGPAT-like"/>
    <property type="match status" value="1"/>
</dbReference>
<evidence type="ECO:0000256" key="2">
    <source>
        <dbReference type="ARBA" id="ARBA00023315"/>
    </source>
</evidence>
<evidence type="ECO:0000259" key="3">
    <source>
        <dbReference type="SMART" id="SM00563"/>
    </source>
</evidence>
<keyword evidence="2 4" id="KW-0012">Acyltransferase</keyword>
<keyword evidence="1" id="KW-0808">Transferase</keyword>
<dbReference type="GO" id="GO:0016746">
    <property type="term" value="F:acyltransferase activity"/>
    <property type="evidence" value="ECO:0007669"/>
    <property type="project" value="UniProtKB-KW"/>
</dbReference>
<feature type="domain" description="Phospholipid/glycerol acyltransferase" evidence="3">
    <location>
        <begin position="25"/>
        <end position="143"/>
    </location>
</feature>
<accession>A0ABX7Y8T8</accession>
<evidence type="ECO:0000256" key="1">
    <source>
        <dbReference type="ARBA" id="ARBA00022679"/>
    </source>
</evidence>
<dbReference type="PANTHER" id="PTHR10434:SF55">
    <property type="entry name" value="POSSIBLE ACYLTRANSFERASE"/>
    <property type="match status" value="1"/>
</dbReference>
<gene>
    <name evidence="4" type="ORF">J5A65_08650</name>
</gene>
<evidence type="ECO:0000313" key="5">
    <source>
        <dbReference type="Proteomes" id="UP000678513"/>
    </source>
</evidence>
<dbReference type="SMART" id="SM00563">
    <property type="entry name" value="PlsC"/>
    <property type="match status" value="1"/>
</dbReference>
<keyword evidence="5" id="KW-1185">Reference proteome</keyword>
<dbReference type="SUPFAM" id="SSF69593">
    <property type="entry name" value="Glycerol-3-phosphate (1)-acyltransferase"/>
    <property type="match status" value="1"/>
</dbReference>
<name>A0ABX7Y8T8_9ACTN</name>
<dbReference type="PANTHER" id="PTHR10434">
    <property type="entry name" value="1-ACYL-SN-GLYCEROL-3-PHOSPHATE ACYLTRANSFERASE"/>
    <property type="match status" value="1"/>
</dbReference>
<sequence>MVHLFLGVLVRRTWQGQDNIPVGGALVVSNHLSNFDVPATGEFLIWSGRWPRYLGKSEIWKVPVVGWFARECRQIPVVRHSEQAKDSLVHARAALEAGECVAIFPEGTITADPDGWPMTGRLGAARLALTTGAPVIPVCQVGTDALLGRKKLEFRRLFSMRRRPVAVQAGPPVDLSAFPVGDDPSREDVERATIVIMDAMTEVVAQLRGEPAPEGRWDMRAGGRVPQ</sequence>
<evidence type="ECO:0000313" key="4">
    <source>
        <dbReference type="EMBL" id="QUC09665.1"/>
    </source>
</evidence>
<proteinExistence type="predicted"/>
<dbReference type="Proteomes" id="UP000678513">
    <property type="component" value="Chromosome"/>
</dbReference>
<reference evidence="4 5" key="1">
    <citation type="submission" date="2021-03" db="EMBL/GenBank/DDBJ databases">
        <title>Human Oral Microbial Genomes.</title>
        <authorList>
            <person name="Johnston C.D."/>
            <person name="Chen T."/>
            <person name="Dewhirst F.E."/>
        </authorList>
    </citation>
    <scope>NUCLEOTIDE SEQUENCE [LARGE SCALE GENOMIC DNA]</scope>
    <source>
        <strain evidence="4 5">DSMZ 100122</strain>
    </source>
</reference>